<dbReference type="EMBL" id="CP098400">
    <property type="protein sequence ID" value="URW80409.1"/>
    <property type="molecule type" value="Genomic_DNA"/>
</dbReference>
<comment type="function">
    <text evidence="6">Specifically methylates the N4 position of cytidine in position 1402 (C1402) of 16S rRNA.</text>
</comment>
<proteinExistence type="inferred from homology"/>
<dbReference type="SUPFAM" id="SSF81799">
    <property type="entry name" value="Putative methyltransferase TM0872, insert domain"/>
    <property type="match status" value="1"/>
</dbReference>
<dbReference type="KEGG" id="alkq:M9189_03445"/>
<dbReference type="PANTHER" id="PTHR11265">
    <property type="entry name" value="S-ADENOSYL-METHYLTRANSFERASE MRAW"/>
    <property type="match status" value="1"/>
</dbReference>
<dbReference type="NCBIfam" id="TIGR00006">
    <property type="entry name" value="16S rRNA (cytosine(1402)-N(4))-methyltransferase RsmH"/>
    <property type="match status" value="1"/>
</dbReference>
<dbReference type="AlphaFoldDB" id="A0A9J6ZS34"/>
<dbReference type="Pfam" id="PF01795">
    <property type="entry name" value="Methyltransf_5"/>
    <property type="match status" value="1"/>
</dbReference>
<sequence length="306" mass="35014">MKEEVYHIPVLLEQSIEGLDIRPDGVYADLTFGGGGHSRAILERLGPKGRLIVFDQDEDAWNNRIDDERVEFVRHNFRFLYYFTKYLKALPLDGILADLGVSSHHFDEAERGFSFRFDGELDMRMNRNSGRTAADLVNTSRPEELMRIFRMYGELNNAQRLVQELVKEREVEPVSTTTRLREIASKFAPRKDAARYMGQVFQALRIEVNGEMNALREMLGACETVLRPGGRLVVISYHSLEDRMVKNFLKTGDVDSSEAETDVYGRSNVPFRAVNRKVIVPDDEELSRNPRARSAKLRIGERNGAV</sequence>
<keyword evidence="6" id="KW-0963">Cytoplasm</keyword>
<feature type="binding site" evidence="6">
    <location>
        <position position="55"/>
    </location>
    <ligand>
        <name>S-adenosyl-L-methionine</name>
        <dbReference type="ChEBI" id="CHEBI:59789"/>
    </ligand>
</feature>
<keyword evidence="3 6" id="KW-0489">Methyltransferase</keyword>
<dbReference type="GO" id="GO:0005737">
    <property type="term" value="C:cytoplasm"/>
    <property type="evidence" value="ECO:0007669"/>
    <property type="project" value="UniProtKB-SubCell"/>
</dbReference>
<dbReference type="InterPro" id="IPR029063">
    <property type="entry name" value="SAM-dependent_MTases_sf"/>
</dbReference>
<keyword evidence="4 6" id="KW-0808">Transferase</keyword>
<dbReference type="Proteomes" id="UP001056426">
    <property type="component" value="Chromosome"/>
</dbReference>
<accession>A0A9J6ZS34</accession>
<protein>
    <recommendedName>
        <fullName evidence="6">Ribosomal RNA small subunit methyltransferase H</fullName>
        <ecNumber evidence="6">2.1.1.199</ecNumber>
    </recommendedName>
    <alternativeName>
        <fullName evidence="6">16S rRNA m(4)C1402 methyltransferase</fullName>
    </alternativeName>
    <alternativeName>
        <fullName evidence="6">rRNA (cytosine-N(4)-)-methyltransferase RsmH</fullName>
    </alternativeName>
</protein>
<keyword evidence="8" id="KW-1185">Reference proteome</keyword>
<dbReference type="InterPro" id="IPR002903">
    <property type="entry name" value="RsmH"/>
</dbReference>
<evidence type="ECO:0000256" key="3">
    <source>
        <dbReference type="ARBA" id="ARBA00022603"/>
    </source>
</evidence>
<comment type="subcellular location">
    <subcellularLocation>
        <location evidence="6">Cytoplasm</location>
    </subcellularLocation>
</comment>
<dbReference type="InterPro" id="IPR023397">
    <property type="entry name" value="SAM-dep_MeTrfase_MraW_recog"/>
</dbReference>
<feature type="binding site" evidence="6">
    <location>
        <position position="105"/>
    </location>
    <ligand>
        <name>S-adenosyl-L-methionine</name>
        <dbReference type="ChEBI" id="CHEBI:59789"/>
    </ligand>
</feature>
<evidence type="ECO:0000256" key="2">
    <source>
        <dbReference type="ARBA" id="ARBA00022552"/>
    </source>
</evidence>
<feature type="binding site" evidence="6">
    <location>
        <position position="98"/>
    </location>
    <ligand>
        <name>S-adenosyl-L-methionine</name>
        <dbReference type="ChEBI" id="CHEBI:59789"/>
    </ligand>
</feature>
<evidence type="ECO:0000256" key="1">
    <source>
        <dbReference type="ARBA" id="ARBA00010396"/>
    </source>
</evidence>
<evidence type="ECO:0000313" key="7">
    <source>
        <dbReference type="EMBL" id="URW80409.1"/>
    </source>
</evidence>
<keyword evidence="5 6" id="KW-0949">S-adenosyl-L-methionine</keyword>
<dbReference type="RefSeq" id="WP_250724590.1">
    <property type="nucleotide sequence ID" value="NZ_CP098400.1"/>
</dbReference>
<evidence type="ECO:0000256" key="6">
    <source>
        <dbReference type="HAMAP-Rule" id="MF_01007"/>
    </source>
</evidence>
<keyword evidence="2 6" id="KW-0698">rRNA processing</keyword>
<gene>
    <name evidence="6 7" type="primary">rsmH</name>
    <name evidence="7" type="ORF">M9189_03445</name>
</gene>
<organism evidence="7 8">
    <name type="scientific">Xiashengella succiniciproducens</name>
    <dbReference type="NCBI Taxonomy" id="2949635"/>
    <lineage>
        <taxon>Bacteria</taxon>
        <taxon>Pseudomonadati</taxon>
        <taxon>Bacteroidota</taxon>
        <taxon>Bacteroidia</taxon>
        <taxon>Marinilabiliales</taxon>
        <taxon>Marinilabiliaceae</taxon>
        <taxon>Xiashengella</taxon>
    </lineage>
</organism>
<evidence type="ECO:0000313" key="8">
    <source>
        <dbReference type="Proteomes" id="UP001056426"/>
    </source>
</evidence>
<reference evidence="7" key="1">
    <citation type="submission" date="2022-05" db="EMBL/GenBank/DDBJ databases">
        <authorList>
            <person name="Sun X."/>
        </authorList>
    </citation>
    <scope>NUCLEOTIDE SEQUENCE</scope>
    <source>
        <strain evidence="7">Ai-910</strain>
    </source>
</reference>
<feature type="binding site" evidence="6">
    <location>
        <begin position="35"/>
        <end position="37"/>
    </location>
    <ligand>
        <name>S-adenosyl-L-methionine</name>
        <dbReference type="ChEBI" id="CHEBI:59789"/>
    </ligand>
</feature>
<reference evidence="7" key="2">
    <citation type="submission" date="2022-06" db="EMBL/GenBank/DDBJ databases">
        <title>Xiashengella guii gen. nov. sp. nov., a bacterium isolated form anaerobic digestion tank.</title>
        <authorList>
            <person name="Huang H."/>
        </authorList>
    </citation>
    <scope>NUCLEOTIDE SEQUENCE</scope>
    <source>
        <strain evidence="7">Ai-910</strain>
    </source>
</reference>
<evidence type="ECO:0000256" key="5">
    <source>
        <dbReference type="ARBA" id="ARBA00022691"/>
    </source>
</evidence>
<evidence type="ECO:0000256" key="4">
    <source>
        <dbReference type="ARBA" id="ARBA00022679"/>
    </source>
</evidence>
<comment type="catalytic activity">
    <reaction evidence="6">
        <text>cytidine(1402) in 16S rRNA + S-adenosyl-L-methionine = N(4)-methylcytidine(1402) in 16S rRNA + S-adenosyl-L-homocysteine + H(+)</text>
        <dbReference type="Rhea" id="RHEA:42928"/>
        <dbReference type="Rhea" id="RHEA-COMP:10286"/>
        <dbReference type="Rhea" id="RHEA-COMP:10287"/>
        <dbReference type="ChEBI" id="CHEBI:15378"/>
        <dbReference type="ChEBI" id="CHEBI:57856"/>
        <dbReference type="ChEBI" id="CHEBI:59789"/>
        <dbReference type="ChEBI" id="CHEBI:74506"/>
        <dbReference type="ChEBI" id="CHEBI:82748"/>
        <dbReference type="EC" id="2.1.1.199"/>
    </reaction>
</comment>
<dbReference type="Gene3D" id="3.40.50.150">
    <property type="entry name" value="Vaccinia Virus protein VP39"/>
    <property type="match status" value="1"/>
</dbReference>
<comment type="similarity">
    <text evidence="1 6">Belongs to the methyltransferase superfamily. RsmH family.</text>
</comment>
<dbReference type="PANTHER" id="PTHR11265:SF0">
    <property type="entry name" value="12S RRNA N4-METHYLCYTIDINE METHYLTRANSFERASE"/>
    <property type="match status" value="1"/>
</dbReference>
<dbReference type="EC" id="2.1.1.199" evidence="6"/>
<dbReference type="GO" id="GO:0070475">
    <property type="term" value="P:rRNA base methylation"/>
    <property type="evidence" value="ECO:0007669"/>
    <property type="project" value="UniProtKB-UniRule"/>
</dbReference>
<dbReference type="PIRSF" id="PIRSF004486">
    <property type="entry name" value="MraW"/>
    <property type="match status" value="1"/>
</dbReference>
<feature type="binding site" evidence="6">
    <location>
        <position position="77"/>
    </location>
    <ligand>
        <name>S-adenosyl-L-methionine</name>
        <dbReference type="ChEBI" id="CHEBI:59789"/>
    </ligand>
</feature>
<dbReference type="HAMAP" id="MF_01007">
    <property type="entry name" value="16SrRNA_methyltr_H"/>
    <property type="match status" value="1"/>
</dbReference>
<dbReference type="SUPFAM" id="SSF53335">
    <property type="entry name" value="S-adenosyl-L-methionine-dependent methyltransferases"/>
    <property type="match status" value="1"/>
</dbReference>
<dbReference type="GO" id="GO:0071424">
    <property type="term" value="F:rRNA (cytosine-N4-)-methyltransferase activity"/>
    <property type="evidence" value="ECO:0007669"/>
    <property type="project" value="UniProtKB-UniRule"/>
</dbReference>
<name>A0A9J6ZS34_9BACT</name>
<dbReference type="Gene3D" id="1.10.150.170">
    <property type="entry name" value="Putative methyltransferase TM0872, insert domain"/>
    <property type="match status" value="1"/>
</dbReference>